<dbReference type="AlphaFoldDB" id="A0A1H7HTA5"/>
<keyword evidence="1" id="KW-0812">Transmembrane</keyword>
<evidence type="ECO:0000256" key="1">
    <source>
        <dbReference type="SAM" id="Phobius"/>
    </source>
</evidence>
<name>A0A1H7HTA5_9FIRM</name>
<accession>A0A1H7HTA5</accession>
<sequence>MKNSNFQSIIIATVAIAAALFMMFFSNIYISEHVSHHCEDSNHCPVCSILEQCENALKTFGTGLIVAAVVLFIHKLLTETFQDYSFESIQATLISQKVRLDS</sequence>
<feature type="transmembrane region" description="Helical" evidence="1">
    <location>
        <begin position="6"/>
        <end position="25"/>
    </location>
</feature>
<dbReference type="RefSeq" id="WP_074790116.1">
    <property type="nucleotide sequence ID" value="NZ_FNZX01000006.1"/>
</dbReference>
<organism evidence="2 3">
    <name type="scientific">Pseudobutyrivibrio ruminis</name>
    <dbReference type="NCBI Taxonomy" id="46206"/>
    <lineage>
        <taxon>Bacteria</taxon>
        <taxon>Bacillati</taxon>
        <taxon>Bacillota</taxon>
        <taxon>Clostridia</taxon>
        <taxon>Lachnospirales</taxon>
        <taxon>Lachnospiraceae</taxon>
        <taxon>Pseudobutyrivibrio</taxon>
    </lineage>
</organism>
<proteinExistence type="predicted"/>
<evidence type="ECO:0000313" key="3">
    <source>
        <dbReference type="Proteomes" id="UP000182321"/>
    </source>
</evidence>
<reference evidence="3" key="1">
    <citation type="submission" date="2016-10" db="EMBL/GenBank/DDBJ databases">
        <authorList>
            <person name="Varghese N."/>
        </authorList>
    </citation>
    <scope>NUCLEOTIDE SEQUENCE [LARGE SCALE GENOMIC DNA]</scope>
    <source>
        <strain evidence="3">ACV-9</strain>
    </source>
</reference>
<keyword evidence="1" id="KW-0472">Membrane</keyword>
<keyword evidence="1" id="KW-1133">Transmembrane helix</keyword>
<gene>
    <name evidence="2" type="ORF">SAMN02910377_01128</name>
</gene>
<evidence type="ECO:0000313" key="2">
    <source>
        <dbReference type="EMBL" id="SEK53613.1"/>
    </source>
</evidence>
<protein>
    <submittedName>
        <fullName evidence="2">Uncharacterized protein</fullName>
    </submittedName>
</protein>
<dbReference type="Proteomes" id="UP000182321">
    <property type="component" value="Unassembled WGS sequence"/>
</dbReference>
<dbReference type="EMBL" id="FNZX01000006">
    <property type="protein sequence ID" value="SEK53613.1"/>
    <property type="molecule type" value="Genomic_DNA"/>
</dbReference>
<keyword evidence="3" id="KW-1185">Reference proteome</keyword>